<accession>A0A0R0AX65</accession>
<dbReference type="AlphaFoldDB" id="A0A0R0AX65"/>
<keyword evidence="1" id="KW-0812">Transmembrane</keyword>
<dbReference type="GO" id="GO:0022857">
    <property type="term" value="F:transmembrane transporter activity"/>
    <property type="evidence" value="ECO:0007669"/>
    <property type="project" value="InterPro"/>
</dbReference>
<sequence>MSTVPLPSAAPRREALWQFLREEGDAWLFIARTVLSYFIALWLAMRLQLPSPNTAAMTTIIVMHRQSGMVLAKSFYRVFGTLAGAAAALVIVGAFPQQRELFLGAMALWIGLCAGGATLYRNFKSYAFVLAGYTAAIIALPVIDAPGGVFESAMYRITELMLGLLVSAVVNDVVFPVRVRDTLRQTARQQYRHFIGFMRGSTGGAIARADMEKAHLRFVRDAVTLEDLRSSVIFEDPQARSRSAHMELANQRFMAVSTSFQSLHHLLNRLQRNGGQAAAAAVIALYRPLGEALGDAVPSRALLRRLRTARHEMPAQAAAAVATLDAARAEDFEVGAGLVQRFARELELYVISQLDLGGERIAGDLVERARFLRGNDFAGAALATVRTVATMALLAVFWIGTAWPMGANAMLLATIFSGLFATSPGPVRVTLKVAFGYLGGMVAGFLCVFFVLTRIDGFPLLVASLLPFFMVGAYLFTRPALSLFGLGCCMGLAYILAITNPMVFNPVHFINDGIAQILGLGAVVLMFGLVPPAIGSAWLRRRQMAALRGQVALAAAAPLPGLRYRFESVNRDLFQQIVTQTVAGSDESRQLLSWALAVHETGRAIIELRHDHRDQPLPPKLEAAADAAVTALGRFFQQPSSPAYAAALAAVDAALACARTAPGESVALPFVREHLHLIRLALVDDQSVMARYMPAPVAATETVPHAS</sequence>
<feature type="transmembrane region" description="Helical" evidence="1">
    <location>
        <begin position="458"/>
        <end position="476"/>
    </location>
</feature>
<evidence type="ECO:0000313" key="2">
    <source>
        <dbReference type="EMBL" id="KRG46350.1"/>
    </source>
</evidence>
<dbReference type="InterPro" id="IPR006726">
    <property type="entry name" value="PHBA_efflux_AaeB/fusaric-R"/>
</dbReference>
<dbReference type="OrthoDB" id="9807111at2"/>
<proteinExistence type="predicted"/>
<organism evidence="2 3">
    <name type="scientific">Stenotrophomonas panacihumi</name>
    <dbReference type="NCBI Taxonomy" id="676599"/>
    <lineage>
        <taxon>Bacteria</taxon>
        <taxon>Pseudomonadati</taxon>
        <taxon>Pseudomonadota</taxon>
        <taxon>Gammaproteobacteria</taxon>
        <taxon>Lysobacterales</taxon>
        <taxon>Lysobacteraceae</taxon>
        <taxon>Stenotrophomonas</taxon>
    </lineage>
</organism>
<dbReference type="RefSeq" id="WP_057645072.1">
    <property type="nucleotide sequence ID" value="NZ_LLXU01000056.1"/>
</dbReference>
<comment type="caution">
    <text evidence="2">The sequence shown here is derived from an EMBL/GenBank/DDBJ whole genome shotgun (WGS) entry which is preliminary data.</text>
</comment>
<keyword evidence="3" id="KW-1185">Reference proteome</keyword>
<feature type="transmembrane region" description="Helical" evidence="1">
    <location>
        <begin position="514"/>
        <end position="539"/>
    </location>
</feature>
<protein>
    <recommendedName>
        <fullName evidence="4">Fusaric acid resistance protein</fullName>
    </recommendedName>
</protein>
<feature type="transmembrane region" description="Helical" evidence="1">
    <location>
        <begin position="483"/>
        <end position="502"/>
    </location>
</feature>
<feature type="transmembrane region" description="Helical" evidence="1">
    <location>
        <begin position="377"/>
        <end position="399"/>
    </location>
</feature>
<feature type="transmembrane region" description="Helical" evidence="1">
    <location>
        <begin position="434"/>
        <end position="452"/>
    </location>
</feature>
<dbReference type="Proteomes" id="UP000051802">
    <property type="component" value="Unassembled WGS sequence"/>
</dbReference>
<dbReference type="EMBL" id="LLXU01000056">
    <property type="protein sequence ID" value="KRG46350.1"/>
    <property type="molecule type" value="Genomic_DNA"/>
</dbReference>
<feature type="transmembrane region" description="Helical" evidence="1">
    <location>
        <begin position="405"/>
        <end position="422"/>
    </location>
</feature>
<gene>
    <name evidence="2" type="ORF">ARC20_05720</name>
</gene>
<keyword evidence="1" id="KW-0472">Membrane</keyword>
<evidence type="ECO:0000256" key="1">
    <source>
        <dbReference type="SAM" id="Phobius"/>
    </source>
</evidence>
<feature type="transmembrane region" description="Helical" evidence="1">
    <location>
        <begin position="155"/>
        <end position="175"/>
    </location>
</feature>
<name>A0A0R0AX65_9GAMM</name>
<dbReference type="GO" id="GO:0005886">
    <property type="term" value="C:plasma membrane"/>
    <property type="evidence" value="ECO:0007669"/>
    <property type="project" value="InterPro"/>
</dbReference>
<evidence type="ECO:0008006" key="4">
    <source>
        <dbReference type="Google" id="ProtNLM"/>
    </source>
</evidence>
<dbReference type="Pfam" id="PF04632">
    <property type="entry name" value="FUSC"/>
    <property type="match status" value="1"/>
</dbReference>
<keyword evidence="1" id="KW-1133">Transmembrane helix</keyword>
<dbReference type="STRING" id="676599.ARC20_05720"/>
<reference evidence="2 3" key="1">
    <citation type="submission" date="2015-10" db="EMBL/GenBank/DDBJ databases">
        <title>Genome sequencing and analysis of members of genus Stenotrophomonas.</title>
        <authorList>
            <person name="Patil P.P."/>
            <person name="Midha S."/>
            <person name="Patil P.B."/>
        </authorList>
    </citation>
    <scope>NUCLEOTIDE SEQUENCE [LARGE SCALE GENOMIC DNA]</scope>
    <source>
        <strain evidence="2 3">JCM 16536</strain>
    </source>
</reference>
<evidence type="ECO:0000313" key="3">
    <source>
        <dbReference type="Proteomes" id="UP000051802"/>
    </source>
</evidence>
<feature type="transmembrane region" description="Helical" evidence="1">
    <location>
        <begin position="26"/>
        <end position="44"/>
    </location>
</feature>
<feature type="transmembrane region" description="Helical" evidence="1">
    <location>
        <begin position="75"/>
        <end position="95"/>
    </location>
</feature>
<feature type="transmembrane region" description="Helical" evidence="1">
    <location>
        <begin position="101"/>
        <end position="119"/>
    </location>
</feature>
<feature type="transmembrane region" description="Helical" evidence="1">
    <location>
        <begin position="126"/>
        <end position="143"/>
    </location>
</feature>